<name>A0AAN9AQN2_9CAEN</name>
<reference evidence="2 3" key="1">
    <citation type="submission" date="2024-02" db="EMBL/GenBank/DDBJ databases">
        <title>Chromosome-scale genome assembly of the rough periwinkle Littorina saxatilis.</title>
        <authorList>
            <person name="De Jode A."/>
            <person name="Faria R."/>
            <person name="Formenti G."/>
            <person name="Sims Y."/>
            <person name="Smith T.P."/>
            <person name="Tracey A."/>
            <person name="Wood J.M.D."/>
            <person name="Zagrodzka Z.B."/>
            <person name="Johannesson K."/>
            <person name="Butlin R.K."/>
            <person name="Leder E.H."/>
        </authorList>
    </citation>
    <scope>NUCLEOTIDE SEQUENCE [LARGE SCALE GENOMIC DNA]</scope>
    <source>
        <strain evidence="2">Snail1</strain>
        <tissue evidence="2">Muscle</tissue>
    </source>
</reference>
<gene>
    <name evidence="2" type="ORF">V1264_008954</name>
</gene>
<sequence>MTLCCFASPQRQRNNIAAQRHTEDGEADMYRRPARLSHHRQVRPVDEYVNDEVRPPPQRGPRQYYDDRQPEPRQYYDERQPPPRQYYDDRPPPFDNGDDLRPRLTPPRQVRPVEEYVYEETGQGPPSPRRRPPPRPYYDDRPPPFDSGGDLYYR</sequence>
<accession>A0AAN9AQN2</accession>
<evidence type="ECO:0000256" key="1">
    <source>
        <dbReference type="SAM" id="MobiDB-lite"/>
    </source>
</evidence>
<keyword evidence="3" id="KW-1185">Reference proteome</keyword>
<protein>
    <submittedName>
        <fullName evidence="2">Uncharacterized protein</fullName>
    </submittedName>
</protein>
<proteinExistence type="predicted"/>
<dbReference type="AlphaFoldDB" id="A0AAN9AQN2"/>
<evidence type="ECO:0000313" key="3">
    <source>
        <dbReference type="Proteomes" id="UP001374579"/>
    </source>
</evidence>
<feature type="compositionally biased region" description="Basic and acidic residues" evidence="1">
    <location>
        <begin position="43"/>
        <end position="54"/>
    </location>
</feature>
<dbReference type="EMBL" id="JBAMIC010000022">
    <property type="protein sequence ID" value="KAK7091242.1"/>
    <property type="molecule type" value="Genomic_DNA"/>
</dbReference>
<feature type="compositionally biased region" description="Basic and acidic residues" evidence="1">
    <location>
        <begin position="20"/>
        <end position="31"/>
    </location>
</feature>
<organism evidence="2 3">
    <name type="scientific">Littorina saxatilis</name>
    <dbReference type="NCBI Taxonomy" id="31220"/>
    <lineage>
        <taxon>Eukaryota</taxon>
        <taxon>Metazoa</taxon>
        <taxon>Spiralia</taxon>
        <taxon>Lophotrochozoa</taxon>
        <taxon>Mollusca</taxon>
        <taxon>Gastropoda</taxon>
        <taxon>Caenogastropoda</taxon>
        <taxon>Littorinimorpha</taxon>
        <taxon>Littorinoidea</taxon>
        <taxon>Littorinidae</taxon>
        <taxon>Littorina</taxon>
    </lineage>
</organism>
<comment type="caution">
    <text evidence="2">The sequence shown here is derived from an EMBL/GenBank/DDBJ whole genome shotgun (WGS) entry which is preliminary data.</text>
</comment>
<dbReference type="Proteomes" id="UP001374579">
    <property type="component" value="Unassembled WGS sequence"/>
</dbReference>
<feature type="region of interest" description="Disordered" evidence="1">
    <location>
        <begin position="1"/>
        <end position="154"/>
    </location>
</feature>
<evidence type="ECO:0000313" key="2">
    <source>
        <dbReference type="EMBL" id="KAK7091242.1"/>
    </source>
</evidence>
<feature type="compositionally biased region" description="Basic residues" evidence="1">
    <location>
        <begin position="32"/>
        <end position="42"/>
    </location>
</feature>
<feature type="compositionally biased region" description="Basic and acidic residues" evidence="1">
    <location>
        <begin position="64"/>
        <end position="102"/>
    </location>
</feature>